<dbReference type="EMBL" id="CAFAAJ010000174">
    <property type="protein sequence ID" value="CAB4819163.1"/>
    <property type="molecule type" value="Genomic_DNA"/>
</dbReference>
<keyword evidence="3" id="KW-0496">Mitochondrion</keyword>
<dbReference type="InterPro" id="IPR045179">
    <property type="entry name" value="YgfZ/GcvT"/>
</dbReference>
<dbReference type="Gene3D" id="3.30.1360.120">
    <property type="entry name" value="Probable tRNA modification gtpase trme, domain 1"/>
    <property type="match status" value="2"/>
</dbReference>
<dbReference type="SUPFAM" id="SSF103025">
    <property type="entry name" value="Folate-binding domain"/>
    <property type="match status" value="1"/>
</dbReference>
<dbReference type="GO" id="GO:0005739">
    <property type="term" value="C:mitochondrion"/>
    <property type="evidence" value="ECO:0007669"/>
    <property type="project" value="UniProtKB-SubCell"/>
</dbReference>
<accession>A0A6J6ZF91</accession>
<dbReference type="AlphaFoldDB" id="A0A6J6ZF91"/>
<keyword evidence="2" id="KW-0809">Transit peptide</keyword>
<protein>
    <submittedName>
        <fullName evidence="4">Unannotated protein</fullName>
    </submittedName>
</protein>
<evidence type="ECO:0000256" key="1">
    <source>
        <dbReference type="ARBA" id="ARBA00004173"/>
    </source>
</evidence>
<evidence type="ECO:0000313" key="4">
    <source>
        <dbReference type="EMBL" id="CAB4819163.1"/>
    </source>
</evidence>
<reference evidence="4" key="1">
    <citation type="submission" date="2020-05" db="EMBL/GenBank/DDBJ databases">
        <authorList>
            <person name="Chiriac C."/>
            <person name="Salcher M."/>
            <person name="Ghai R."/>
            <person name="Kavagutti S V."/>
        </authorList>
    </citation>
    <scope>NUCLEOTIDE SEQUENCE</scope>
</reference>
<evidence type="ECO:0000256" key="3">
    <source>
        <dbReference type="ARBA" id="ARBA00023128"/>
    </source>
</evidence>
<dbReference type="PANTHER" id="PTHR22602:SF0">
    <property type="entry name" value="TRANSFERASE CAF17, MITOCHONDRIAL-RELATED"/>
    <property type="match status" value="1"/>
</dbReference>
<proteinExistence type="predicted"/>
<name>A0A6J6ZF91_9ZZZZ</name>
<dbReference type="NCBIfam" id="TIGR03317">
    <property type="entry name" value="ygfZ_signature"/>
    <property type="match status" value="1"/>
</dbReference>
<comment type="subcellular location">
    <subcellularLocation>
        <location evidence="1">Mitochondrion</location>
    </subcellularLocation>
</comment>
<evidence type="ECO:0000256" key="2">
    <source>
        <dbReference type="ARBA" id="ARBA00022946"/>
    </source>
</evidence>
<gene>
    <name evidence="4" type="ORF">UFOPK3001_02097</name>
</gene>
<dbReference type="InterPro" id="IPR017703">
    <property type="entry name" value="YgfZ/GCV_T_CS"/>
</dbReference>
<sequence>MNEHWPYDSVQVEGPDALTYLHSQLSQDLRALAVGGTTWSFVLEPTGKVDALVQVLRTGEEGFELRVDRGSGEALMARLNRFRIRVKAEVSPGAGSEGDAARYHDERVRACWPAMGVEITDATIPGEMPHVVAQAVSFTKGCYPGQELVERMDSRSAKAPRRAVLLPMPVGTVPGDAVMVNGEHVGAVTSVATTTEGNGDAVLAIALVRRGVEVPGEIPLGAPTEG</sequence>
<dbReference type="GO" id="GO:0016226">
    <property type="term" value="P:iron-sulfur cluster assembly"/>
    <property type="evidence" value="ECO:0007669"/>
    <property type="project" value="TreeGrafter"/>
</dbReference>
<dbReference type="PANTHER" id="PTHR22602">
    <property type="entry name" value="TRANSFERASE CAF17, MITOCHONDRIAL-RELATED"/>
    <property type="match status" value="1"/>
</dbReference>
<organism evidence="4">
    <name type="scientific">freshwater metagenome</name>
    <dbReference type="NCBI Taxonomy" id="449393"/>
    <lineage>
        <taxon>unclassified sequences</taxon>
        <taxon>metagenomes</taxon>
        <taxon>ecological metagenomes</taxon>
    </lineage>
</organism>
<dbReference type="InterPro" id="IPR027266">
    <property type="entry name" value="TrmE/GcvT-like"/>
</dbReference>